<dbReference type="EMBL" id="MFIX01000008">
    <property type="protein sequence ID" value="OGG06724.1"/>
    <property type="molecule type" value="Genomic_DNA"/>
</dbReference>
<evidence type="ECO:0000313" key="2">
    <source>
        <dbReference type="Proteomes" id="UP000179129"/>
    </source>
</evidence>
<name>A0A1F5Z328_9BACT</name>
<accession>A0A1F5Z328</accession>
<proteinExistence type="predicted"/>
<gene>
    <name evidence="1" type="ORF">A3F83_14850</name>
</gene>
<protein>
    <submittedName>
        <fullName evidence="1">Uncharacterized protein</fullName>
    </submittedName>
</protein>
<organism evidence="1 2">
    <name type="scientific">Candidatus Glassbacteria bacterium RIFCSPLOWO2_12_FULL_58_11</name>
    <dbReference type="NCBI Taxonomy" id="1817867"/>
    <lineage>
        <taxon>Bacteria</taxon>
        <taxon>Candidatus Glassiibacteriota</taxon>
    </lineage>
</organism>
<sequence>MTYKNVPAFYLDLSLNTIERDPSPDWINKYFKPKIENKQFYNSISFPNDTVAVRLFIPSADSTLIRQAFINETEIIKLIGPGDYSSGYLYPPNKELHISWDLKDSQGVRVPPGWYAFCTEFVEKDRAVVFWFKLVE</sequence>
<dbReference type="Proteomes" id="UP000179129">
    <property type="component" value="Unassembled WGS sequence"/>
</dbReference>
<evidence type="ECO:0000313" key="1">
    <source>
        <dbReference type="EMBL" id="OGG06724.1"/>
    </source>
</evidence>
<comment type="caution">
    <text evidence="1">The sequence shown here is derived from an EMBL/GenBank/DDBJ whole genome shotgun (WGS) entry which is preliminary data.</text>
</comment>
<dbReference type="AlphaFoldDB" id="A0A1F5Z328"/>
<reference evidence="1 2" key="1">
    <citation type="journal article" date="2016" name="Nat. Commun.">
        <title>Thousands of microbial genomes shed light on interconnected biogeochemical processes in an aquifer system.</title>
        <authorList>
            <person name="Anantharaman K."/>
            <person name="Brown C.T."/>
            <person name="Hug L.A."/>
            <person name="Sharon I."/>
            <person name="Castelle C.J."/>
            <person name="Probst A.J."/>
            <person name="Thomas B.C."/>
            <person name="Singh A."/>
            <person name="Wilkins M.J."/>
            <person name="Karaoz U."/>
            <person name="Brodie E.L."/>
            <person name="Williams K.H."/>
            <person name="Hubbard S.S."/>
            <person name="Banfield J.F."/>
        </authorList>
    </citation>
    <scope>NUCLEOTIDE SEQUENCE [LARGE SCALE GENOMIC DNA]</scope>
</reference>